<protein>
    <submittedName>
        <fullName evidence="1">Uncharacterized protein</fullName>
    </submittedName>
</protein>
<comment type="caution">
    <text evidence="1">The sequence shown here is derived from an EMBL/GenBank/DDBJ whole genome shotgun (WGS) entry which is preliminary data.</text>
</comment>
<proteinExistence type="predicted"/>
<gene>
    <name evidence="1" type="ORF">BpHYR1_014525</name>
</gene>
<keyword evidence="2" id="KW-1185">Reference proteome</keyword>
<dbReference type="AlphaFoldDB" id="A0A3M7QC03"/>
<accession>A0A3M7QC03</accession>
<reference evidence="1 2" key="1">
    <citation type="journal article" date="2018" name="Sci. Rep.">
        <title>Genomic signatures of local adaptation to the degree of environmental predictability in rotifers.</title>
        <authorList>
            <person name="Franch-Gras L."/>
            <person name="Hahn C."/>
            <person name="Garcia-Roger E.M."/>
            <person name="Carmona M.J."/>
            <person name="Serra M."/>
            <person name="Gomez A."/>
        </authorList>
    </citation>
    <scope>NUCLEOTIDE SEQUENCE [LARGE SCALE GENOMIC DNA]</scope>
    <source>
        <strain evidence="1">HYR1</strain>
    </source>
</reference>
<evidence type="ECO:0000313" key="2">
    <source>
        <dbReference type="Proteomes" id="UP000276133"/>
    </source>
</evidence>
<name>A0A3M7QC03_BRAPC</name>
<evidence type="ECO:0000313" key="1">
    <source>
        <dbReference type="EMBL" id="RNA08694.1"/>
    </source>
</evidence>
<sequence>MLIIPKNRHWSSMLKRSLLASARPKIRKFKNQKRNVKSALKLPAFRFKILKVGKKFEKTDKILLDKKIIIKYKLANKKKENKLLANI</sequence>
<dbReference type="EMBL" id="REGN01006658">
    <property type="protein sequence ID" value="RNA08694.1"/>
    <property type="molecule type" value="Genomic_DNA"/>
</dbReference>
<dbReference type="Proteomes" id="UP000276133">
    <property type="component" value="Unassembled WGS sequence"/>
</dbReference>
<organism evidence="1 2">
    <name type="scientific">Brachionus plicatilis</name>
    <name type="common">Marine rotifer</name>
    <name type="synonym">Brachionus muelleri</name>
    <dbReference type="NCBI Taxonomy" id="10195"/>
    <lineage>
        <taxon>Eukaryota</taxon>
        <taxon>Metazoa</taxon>
        <taxon>Spiralia</taxon>
        <taxon>Gnathifera</taxon>
        <taxon>Rotifera</taxon>
        <taxon>Eurotatoria</taxon>
        <taxon>Monogononta</taxon>
        <taxon>Pseudotrocha</taxon>
        <taxon>Ploima</taxon>
        <taxon>Brachionidae</taxon>
        <taxon>Brachionus</taxon>
    </lineage>
</organism>